<evidence type="ECO:0000256" key="2">
    <source>
        <dbReference type="SAM" id="MobiDB-lite"/>
    </source>
</evidence>
<dbReference type="Proteomes" id="UP000823941">
    <property type="component" value="Chromosome 31"/>
</dbReference>
<feature type="region of interest" description="Disordered" evidence="2">
    <location>
        <begin position="287"/>
        <end position="344"/>
    </location>
</feature>
<keyword evidence="4" id="KW-1185">Reference proteome</keyword>
<sequence length="344" mass="37781">MFYPYNTRRPSKMEFGTKRIPDYTEMAYKEAVGKLRYFLSGNYSPSVRSYVGSASIKNLDEPDLDKKYPGYLPDYRPRPKLTTKYTTLYADSLSNYNPANVGSAPPAPPAPAPALASTSPEVVHFIQKQEEYIEQLERESQYCRDELNTLLGKVKEVISENSQLHSAKHGELLSRVLQGAGSETDELRDEGSTGADSDHQVSWSEGLLVQAGRSPVSCLVTLSCSRRRAAVPRAAGAGSETDELRDEGSTGADSDHQVRRFEGLLVQEAGRSPVSCLVTLSCSRRRAAVPRAAGAGSETDELRDEGSTGADSDHQHSPSKPRRRSSRPRTPKMEGSSIMFESQN</sequence>
<dbReference type="Pfam" id="PF15964">
    <property type="entry name" value="CCCAP"/>
    <property type="match status" value="1"/>
</dbReference>
<protein>
    <submittedName>
        <fullName evidence="3">Uncharacterized protein</fullName>
    </submittedName>
</protein>
<dbReference type="PANTHER" id="PTHR34343">
    <property type="entry name" value="SEROLOGICALLY DEFINED COLON CANCER ANTIGEN 8"/>
    <property type="match status" value="1"/>
</dbReference>
<evidence type="ECO:0000313" key="3">
    <source>
        <dbReference type="EMBL" id="KAG7295180.1"/>
    </source>
</evidence>
<feature type="compositionally biased region" description="Basic residues" evidence="2">
    <location>
        <begin position="317"/>
        <end position="330"/>
    </location>
</feature>
<feature type="region of interest" description="Disordered" evidence="2">
    <location>
        <begin position="230"/>
        <end position="256"/>
    </location>
</feature>
<dbReference type="InterPro" id="IPR031887">
    <property type="entry name" value="SDCCAG8"/>
</dbReference>
<organism evidence="3 4">
    <name type="scientific">Plutella xylostella</name>
    <name type="common">Diamondback moth</name>
    <name type="synonym">Plutella maculipennis</name>
    <dbReference type="NCBI Taxonomy" id="51655"/>
    <lineage>
        <taxon>Eukaryota</taxon>
        <taxon>Metazoa</taxon>
        <taxon>Ecdysozoa</taxon>
        <taxon>Arthropoda</taxon>
        <taxon>Hexapoda</taxon>
        <taxon>Insecta</taxon>
        <taxon>Pterygota</taxon>
        <taxon>Neoptera</taxon>
        <taxon>Endopterygota</taxon>
        <taxon>Lepidoptera</taxon>
        <taxon>Glossata</taxon>
        <taxon>Ditrysia</taxon>
        <taxon>Yponomeutoidea</taxon>
        <taxon>Plutellidae</taxon>
        <taxon>Plutella</taxon>
    </lineage>
</organism>
<dbReference type="PANTHER" id="PTHR34343:SF1">
    <property type="entry name" value="SEROLOGICALLY DEFINED COLON CANCER ANTIGEN 8"/>
    <property type="match status" value="1"/>
</dbReference>
<keyword evidence="1" id="KW-0175">Coiled coil</keyword>
<dbReference type="EMBL" id="JAHIBW010000031">
    <property type="protein sequence ID" value="KAG7295180.1"/>
    <property type="molecule type" value="Genomic_DNA"/>
</dbReference>
<evidence type="ECO:0000313" key="4">
    <source>
        <dbReference type="Proteomes" id="UP000823941"/>
    </source>
</evidence>
<reference evidence="3 4" key="1">
    <citation type="submission" date="2021-06" db="EMBL/GenBank/DDBJ databases">
        <title>A haploid diamondback moth (Plutella xylostella L.) genome assembly resolves 31 chromosomes and identifies a diamide resistance mutation.</title>
        <authorList>
            <person name="Ward C.M."/>
            <person name="Perry K.D."/>
            <person name="Baker G."/>
            <person name="Powis K."/>
            <person name="Heckel D.G."/>
            <person name="Baxter S.W."/>
        </authorList>
    </citation>
    <scope>NUCLEOTIDE SEQUENCE [LARGE SCALE GENOMIC DNA]</scope>
    <source>
        <strain evidence="3 4">LV</strain>
        <tissue evidence="3">Single pupa</tissue>
    </source>
</reference>
<proteinExistence type="predicted"/>
<evidence type="ECO:0000256" key="1">
    <source>
        <dbReference type="SAM" id="Coils"/>
    </source>
</evidence>
<feature type="region of interest" description="Disordered" evidence="2">
    <location>
        <begin position="180"/>
        <end position="200"/>
    </location>
</feature>
<comment type="caution">
    <text evidence="3">The sequence shown here is derived from an EMBL/GenBank/DDBJ whole genome shotgun (WGS) entry which is preliminary data.</text>
</comment>
<feature type="coiled-coil region" evidence="1">
    <location>
        <begin position="126"/>
        <end position="153"/>
    </location>
</feature>
<name>A0ABQ7PQF0_PLUXY</name>
<gene>
    <name evidence="3" type="ORF">JYU34_022149</name>
</gene>
<accession>A0ABQ7PQF0</accession>